<dbReference type="Pfam" id="PF19447">
    <property type="entry name" value="DUF5985"/>
    <property type="match status" value="1"/>
</dbReference>
<evidence type="ECO:0000313" key="3">
    <source>
        <dbReference type="Proteomes" id="UP000613011"/>
    </source>
</evidence>
<evidence type="ECO:0000313" key="2">
    <source>
        <dbReference type="EMBL" id="MBL0418978.1"/>
    </source>
</evidence>
<gene>
    <name evidence="2" type="ORF">JI739_01340</name>
</gene>
<sequence>MAAIVYFLCALTGLAAFVLLLRSWLHTRARLLFWSALCFFGIALTNVLLVVDKLVVGAATDLRTPRLVVALVAVLLLVFGLIWEED</sequence>
<organism evidence="2 3">
    <name type="scientific">Ramlibacter aurantiacus</name>
    <dbReference type="NCBI Taxonomy" id="2801330"/>
    <lineage>
        <taxon>Bacteria</taxon>
        <taxon>Pseudomonadati</taxon>
        <taxon>Pseudomonadota</taxon>
        <taxon>Betaproteobacteria</taxon>
        <taxon>Burkholderiales</taxon>
        <taxon>Comamonadaceae</taxon>
        <taxon>Ramlibacter</taxon>
    </lineage>
</organism>
<keyword evidence="1" id="KW-0472">Membrane</keyword>
<evidence type="ECO:0000256" key="1">
    <source>
        <dbReference type="SAM" id="Phobius"/>
    </source>
</evidence>
<feature type="transmembrane region" description="Helical" evidence="1">
    <location>
        <begin position="67"/>
        <end position="83"/>
    </location>
</feature>
<keyword evidence="3" id="KW-1185">Reference proteome</keyword>
<dbReference type="Proteomes" id="UP000613011">
    <property type="component" value="Unassembled WGS sequence"/>
</dbReference>
<feature type="transmembrane region" description="Helical" evidence="1">
    <location>
        <begin position="31"/>
        <end position="55"/>
    </location>
</feature>
<dbReference type="InterPro" id="IPR046027">
    <property type="entry name" value="DUF5985"/>
</dbReference>
<feature type="transmembrane region" description="Helical" evidence="1">
    <location>
        <begin position="5"/>
        <end position="25"/>
    </location>
</feature>
<proteinExistence type="predicted"/>
<dbReference type="AlphaFoldDB" id="A0A936ZEU4"/>
<reference evidence="2" key="1">
    <citation type="submission" date="2021-01" db="EMBL/GenBank/DDBJ databases">
        <title>Ramlibacter sp. strain AW1 16S ribosomal RNA gene Genome sequencing and assembly.</title>
        <authorList>
            <person name="Kang M."/>
        </authorList>
    </citation>
    <scope>NUCLEOTIDE SEQUENCE</scope>
    <source>
        <strain evidence="2">AW1</strain>
    </source>
</reference>
<keyword evidence="1" id="KW-1133">Transmembrane helix</keyword>
<keyword evidence="1" id="KW-0812">Transmembrane</keyword>
<comment type="caution">
    <text evidence="2">The sequence shown here is derived from an EMBL/GenBank/DDBJ whole genome shotgun (WGS) entry which is preliminary data.</text>
</comment>
<accession>A0A936ZEU4</accession>
<protein>
    <submittedName>
        <fullName evidence="2">Uncharacterized protein</fullName>
    </submittedName>
</protein>
<name>A0A936ZEU4_9BURK</name>
<dbReference type="EMBL" id="JAEQNA010000001">
    <property type="protein sequence ID" value="MBL0418978.1"/>
    <property type="molecule type" value="Genomic_DNA"/>
</dbReference>